<proteinExistence type="predicted"/>
<dbReference type="InterPro" id="IPR050627">
    <property type="entry name" value="Nitroreductase/BluB"/>
</dbReference>
<dbReference type="RefSeq" id="WP_369277106.1">
    <property type="nucleotide sequence ID" value="NZ_JBJVMW010000009.1"/>
</dbReference>
<dbReference type="Proteomes" id="UP001631993">
    <property type="component" value="Unassembled WGS sequence"/>
</dbReference>
<dbReference type="PANTHER" id="PTHR23026:SF123">
    <property type="entry name" value="NAD(P)H NITROREDUCTASE RV3131-RELATED"/>
    <property type="match status" value="1"/>
</dbReference>
<sequence length="326" mass="35507">MSVVSACPGHASAFLARAAITAPSLHNTQPWHFVSDGDRGIELHALAERGLPLADPRGREMVLGCGAALFNIRLAMLHLAFRPLVDTFPDPQNLAHLATVTWGACTRPAPEEQRLYAALGRRHTAHGPFLPQAPAPGLIEELREQVRREGAELHVVDDSADRRRLAELVRAGEDAHRTDATLAAEQAAWTWRLAQPRNDGVPADVDVLHPDSTALAGRDYAGLTGMFPTPPRRWPARTGLVALLGTDRDGLAAWLRAGQALERMLLHAAGQGVMAAFHTQPLEVSHLRTRIRQTLTAGQHPQMVLRLGYPPCVRPLPRRPLADVLS</sequence>
<evidence type="ECO:0000313" key="1">
    <source>
        <dbReference type="EMBL" id="MFM9650198.1"/>
    </source>
</evidence>
<comment type="caution">
    <text evidence="1">The sequence shown here is derived from an EMBL/GenBank/DDBJ whole genome shotgun (WGS) entry which is preliminary data.</text>
</comment>
<dbReference type="SUPFAM" id="SSF55469">
    <property type="entry name" value="FMN-dependent nitroreductase-like"/>
    <property type="match status" value="2"/>
</dbReference>
<dbReference type="NCBIfam" id="NF047509">
    <property type="entry name" value="Rv3131_FMN_oxido"/>
    <property type="match status" value="1"/>
</dbReference>
<accession>A0ABW9IQ26</accession>
<keyword evidence="2" id="KW-1185">Reference proteome</keyword>
<dbReference type="PANTHER" id="PTHR23026">
    <property type="entry name" value="NADPH NITROREDUCTASE"/>
    <property type="match status" value="1"/>
</dbReference>
<gene>
    <name evidence="1" type="ORF">ACKI1S_29125</name>
</gene>
<dbReference type="EMBL" id="JBJVNE010000015">
    <property type="protein sequence ID" value="MFM9650198.1"/>
    <property type="molecule type" value="Genomic_DNA"/>
</dbReference>
<evidence type="ECO:0000313" key="2">
    <source>
        <dbReference type="Proteomes" id="UP001631993"/>
    </source>
</evidence>
<protein>
    <submittedName>
        <fullName evidence="1">Acg family FMN-binding oxidoreductase</fullName>
    </submittedName>
</protein>
<organism evidence="1 2">
    <name type="scientific">Streptomyces galilaeus</name>
    <dbReference type="NCBI Taxonomy" id="33899"/>
    <lineage>
        <taxon>Bacteria</taxon>
        <taxon>Bacillati</taxon>
        <taxon>Actinomycetota</taxon>
        <taxon>Actinomycetes</taxon>
        <taxon>Kitasatosporales</taxon>
        <taxon>Streptomycetaceae</taxon>
        <taxon>Streptomyces</taxon>
    </lineage>
</organism>
<dbReference type="InterPro" id="IPR000415">
    <property type="entry name" value="Nitroreductase-like"/>
</dbReference>
<name>A0ABW9IQ26_STRGJ</name>
<dbReference type="Gene3D" id="3.40.109.10">
    <property type="entry name" value="NADH Oxidase"/>
    <property type="match status" value="1"/>
</dbReference>
<reference evidence="1 2" key="1">
    <citation type="submission" date="2024-12" db="EMBL/GenBank/DDBJ databases">
        <title>Forecasting of Potato common scab and diversities of Pathogenic streptomyces spp. in china.</title>
        <authorList>
            <person name="Handique U."/>
            <person name="Wu J."/>
        </authorList>
    </citation>
    <scope>NUCLEOTIDE SEQUENCE [LARGE SCALE GENOMIC DNA]</scope>
    <source>
        <strain evidence="1 2">ZRIMU1585</strain>
    </source>
</reference>